<gene>
    <name evidence="4" type="ordered locus">AMIS_9860</name>
</gene>
<organism evidence="4 5">
    <name type="scientific">Actinoplanes missouriensis (strain ATCC 14538 / DSM 43046 / CBS 188.64 / JCM 3121 / NBRC 102363 / NCIMB 12654 / NRRL B-3342 / UNCC 431)</name>
    <dbReference type="NCBI Taxonomy" id="512565"/>
    <lineage>
        <taxon>Bacteria</taxon>
        <taxon>Bacillati</taxon>
        <taxon>Actinomycetota</taxon>
        <taxon>Actinomycetes</taxon>
        <taxon>Micromonosporales</taxon>
        <taxon>Micromonosporaceae</taxon>
        <taxon>Actinoplanes</taxon>
    </lineage>
</organism>
<dbReference type="EMBL" id="AP012319">
    <property type="protein sequence ID" value="BAL86206.1"/>
    <property type="molecule type" value="Genomic_DNA"/>
</dbReference>
<keyword evidence="2" id="KW-1133">Transmembrane helix</keyword>
<reference evidence="4 5" key="1">
    <citation type="submission" date="2012-02" db="EMBL/GenBank/DDBJ databases">
        <title>Complete genome sequence of Actinoplanes missouriensis 431 (= NBRC 102363).</title>
        <authorList>
            <person name="Ohnishi Y."/>
            <person name="Ishikawa J."/>
            <person name="Sekine M."/>
            <person name="Hosoyama A."/>
            <person name="Harada T."/>
            <person name="Narita H."/>
            <person name="Hata T."/>
            <person name="Konno Y."/>
            <person name="Tutikane K."/>
            <person name="Fujita N."/>
            <person name="Horinouchi S."/>
            <person name="Hayakawa M."/>
        </authorList>
    </citation>
    <scope>NUCLEOTIDE SEQUENCE [LARGE SCALE GENOMIC DNA]</scope>
    <source>
        <strain evidence="5">ATCC 14538 / DSM 43046 / CBS 188.64 / JCM 3121 / NBRC 102363 / NCIMB 12654 / NRRL B-3342 / UNCC 431</strain>
    </source>
</reference>
<dbReference type="PATRIC" id="fig|512565.3.peg.990"/>
<evidence type="ECO:0000313" key="4">
    <source>
        <dbReference type="EMBL" id="BAL86206.1"/>
    </source>
</evidence>
<evidence type="ECO:0000259" key="3">
    <source>
        <dbReference type="Pfam" id="PF22888"/>
    </source>
</evidence>
<keyword evidence="5" id="KW-1185">Reference proteome</keyword>
<protein>
    <recommendedName>
        <fullName evidence="3">FIMAH domain-containing protein</fullName>
    </recommendedName>
</protein>
<dbReference type="HOGENOM" id="CLU_1264683_0_0_11"/>
<name>I0GZL9_ACTM4</name>
<feature type="region of interest" description="Disordered" evidence="1">
    <location>
        <begin position="194"/>
        <end position="218"/>
    </location>
</feature>
<feature type="domain" description="FIMAH" evidence="3">
    <location>
        <begin position="114"/>
        <end position="189"/>
    </location>
</feature>
<keyword evidence="2" id="KW-0472">Membrane</keyword>
<accession>I0GZL9</accession>
<evidence type="ECO:0000256" key="2">
    <source>
        <dbReference type="SAM" id="Phobius"/>
    </source>
</evidence>
<evidence type="ECO:0000313" key="5">
    <source>
        <dbReference type="Proteomes" id="UP000007882"/>
    </source>
</evidence>
<sequence length="218" mass="22618">MMAAVSVPHDPYYSPTTKLPVVKPSGAGVRLKILGAITAATVVIVSVAVWIISPGSSDGDETAAVPLAVPSAIVTEPSPELTAEVEPSVTPSTAPTSKPTPATTRPVRPAELVTQLMTVVRALEKRGELDDDGAKALNRRLQHLKNRLRKDPEKASGKLDEFVKKLADLREDGDISEDGFQALAAGATQIGAVLPAAGSGSDSGSSDDGDDDDDDDDD</sequence>
<feature type="compositionally biased region" description="Acidic residues" evidence="1">
    <location>
        <begin position="205"/>
        <end position="218"/>
    </location>
</feature>
<evidence type="ECO:0000256" key="1">
    <source>
        <dbReference type="SAM" id="MobiDB-lite"/>
    </source>
</evidence>
<dbReference type="InterPro" id="IPR054470">
    <property type="entry name" value="FIMAH_dom"/>
</dbReference>
<dbReference type="AlphaFoldDB" id="I0GZL9"/>
<proteinExistence type="predicted"/>
<feature type="compositionally biased region" description="Low complexity" evidence="1">
    <location>
        <begin position="87"/>
        <end position="109"/>
    </location>
</feature>
<feature type="region of interest" description="Disordered" evidence="1">
    <location>
        <begin position="78"/>
        <end position="109"/>
    </location>
</feature>
<keyword evidence="2" id="KW-0812">Transmembrane</keyword>
<dbReference type="Proteomes" id="UP000007882">
    <property type="component" value="Chromosome"/>
</dbReference>
<dbReference type="Pfam" id="PF22888">
    <property type="entry name" value="FIMAH"/>
    <property type="match status" value="1"/>
</dbReference>
<dbReference type="KEGG" id="ams:AMIS_9860"/>
<feature type="transmembrane region" description="Helical" evidence="2">
    <location>
        <begin position="33"/>
        <end position="52"/>
    </location>
</feature>